<feature type="compositionally biased region" description="Polar residues" evidence="2">
    <location>
        <begin position="24"/>
        <end position="36"/>
    </location>
</feature>
<proteinExistence type="predicted"/>
<dbReference type="EMBL" id="HE681724">
    <property type="protein sequence ID" value="CCG24676.1"/>
    <property type="molecule type" value="Genomic_DNA"/>
</dbReference>
<dbReference type="HOGENOM" id="CLU_759031_0_0_1"/>
<name>H8X9L0_CANO9</name>
<dbReference type="OrthoDB" id="4082794at2759"/>
<accession>H8X9L0</accession>
<evidence type="ECO:0000313" key="4">
    <source>
        <dbReference type="Proteomes" id="UP000005018"/>
    </source>
</evidence>
<evidence type="ECO:0000256" key="1">
    <source>
        <dbReference type="SAM" id="Coils"/>
    </source>
</evidence>
<dbReference type="Proteomes" id="UP000005018">
    <property type="component" value="Chromosome 6"/>
</dbReference>
<dbReference type="GeneID" id="14541602"/>
<evidence type="ECO:0000313" key="3">
    <source>
        <dbReference type="EMBL" id="CCG24676.1"/>
    </source>
</evidence>
<feature type="coiled-coil region" evidence="1">
    <location>
        <begin position="258"/>
        <end position="285"/>
    </location>
</feature>
<dbReference type="AlphaFoldDB" id="H8X9L0"/>
<sequence>MLGRVHYFNHHRVKERMEKENQLKDVTNTSGSTQKTHSLDGSLHLDKHFDLIHETHNELQQQLHRIETSTNQTNVDLEQLYSRSRSNNDNLNKLLKNVVEYSNEVITEGNATKADMSLIVKALDEMKMRNVSLGDDDFAKMKDTMRSIYREREGQDIELKTELKKLATFLKDGRISKKILQEQFEHLTELIKAVDTSASLEKIEEALKNQKWKEEIRRELNTHSEQMQTVNKQVLAKLSDLDQHLHNRGNDESSTWLIASRESKVSELETKIQTLETKYNSLVEKYSQKYEQYKLLSQQFEGLSDKAQTHYLSDPSSSNLHNLKRFHKSSLRMIDENNSTQSDKRIVSTPVGFANNSDED</sequence>
<dbReference type="KEGG" id="cot:CORT_0F04520"/>
<protein>
    <submittedName>
        <fullName evidence="3">Uncharacterized protein</fullName>
    </submittedName>
</protein>
<gene>
    <name evidence="3" type="ORF">CORT_0F04520</name>
</gene>
<keyword evidence="1" id="KW-0175">Coiled coil</keyword>
<reference evidence="3 4" key="1">
    <citation type="journal article" date="2012" name="PLoS ONE">
        <title>Sequence and analysis of the genome of the pathogenic yeast Candida orthopsilosis.</title>
        <authorList>
            <person name="Riccombeni A."/>
            <person name="Vidanes G."/>
            <person name="Proux-Wera E."/>
            <person name="Wolfe K.H."/>
            <person name="Butler G."/>
        </authorList>
    </citation>
    <scope>NUCLEOTIDE SEQUENCE [LARGE SCALE GENOMIC DNA]</scope>
    <source>
        <strain evidence="3 4">Co 90-125</strain>
    </source>
</reference>
<organism evidence="3 4">
    <name type="scientific">Candida orthopsilosis (strain 90-125)</name>
    <name type="common">Yeast</name>
    <dbReference type="NCBI Taxonomy" id="1136231"/>
    <lineage>
        <taxon>Eukaryota</taxon>
        <taxon>Fungi</taxon>
        <taxon>Dikarya</taxon>
        <taxon>Ascomycota</taxon>
        <taxon>Saccharomycotina</taxon>
        <taxon>Pichiomycetes</taxon>
        <taxon>Debaryomycetaceae</taxon>
        <taxon>Candida/Lodderomyces clade</taxon>
        <taxon>Candida</taxon>
    </lineage>
</organism>
<keyword evidence="4" id="KW-1185">Reference proteome</keyword>
<feature type="region of interest" description="Disordered" evidence="2">
    <location>
        <begin position="18"/>
        <end position="40"/>
    </location>
</feature>
<evidence type="ECO:0000256" key="2">
    <source>
        <dbReference type="SAM" id="MobiDB-lite"/>
    </source>
</evidence>
<feature type="region of interest" description="Disordered" evidence="2">
    <location>
        <begin position="335"/>
        <end position="360"/>
    </location>
</feature>
<dbReference type="RefSeq" id="XP_003870804.1">
    <property type="nucleotide sequence ID" value="XM_003870755.1"/>
</dbReference>